<dbReference type="Gene3D" id="3.10.110.10">
    <property type="entry name" value="Ubiquitin Conjugating Enzyme"/>
    <property type="match status" value="1"/>
</dbReference>
<dbReference type="AlphaFoldDB" id="A0A915JWQ6"/>
<reference evidence="10" key="1">
    <citation type="submission" date="2022-11" db="UniProtKB">
        <authorList>
            <consortium name="WormBaseParasite"/>
        </authorList>
    </citation>
    <scope>IDENTIFICATION</scope>
</reference>
<evidence type="ECO:0000256" key="6">
    <source>
        <dbReference type="PROSITE-ProRule" id="PRU10133"/>
    </source>
</evidence>
<dbReference type="SUPFAM" id="SSF54495">
    <property type="entry name" value="UBC-like"/>
    <property type="match status" value="1"/>
</dbReference>
<keyword evidence="4 7" id="KW-0833">Ubl conjugation pathway</keyword>
<dbReference type="WBParaSite" id="nRc.2.0.1.t30513-RA">
    <property type="protein sequence ID" value="nRc.2.0.1.t30513-RA"/>
    <property type="gene ID" value="nRc.2.0.1.g30513"/>
</dbReference>
<evidence type="ECO:0000256" key="5">
    <source>
        <dbReference type="ARBA" id="ARBA00022840"/>
    </source>
</evidence>
<dbReference type="OMA" id="WTNLRGE"/>
<proteinExistence type="inferred from homology"/>
<keyword evidence="9" id="KW-1185">Reference proteome</keyword>
<sequence>MQSTQHYRTKGKFSFRSVGLEVTVGRFPQHCTYPLRSKVDFQAEPFKLLSISSVPSKKASFYNYINMSNIALQRVQKEFKEIITSDEVASLGIKIEMIDSSMFKLSGEILGPPETPYCGGTFKLSIDVPDNYPFQPPKVKFCTNIWHPNISSATGAICLDLLKDQWAASMTLRTILISIQSLLCSPEPNDPQDAVVARQYLSDYELFKRTARYWTKHFALAPGPKDVDLEKRIAQLTDMGYSIVKT</sequence>
<dbReference type="CDD" id="cd23800">
    <property type="entry name" value="UBCc_UBE2K"/>
    <property type="match status" value="1"/>
</dbReference>
<keyword evidence="5 7" id="KW-0067">ATP-binding</keyword>
<dbReference type="EC" id="2.3.2.23" evidence="1"/>
<dbReference type="PROSITE" id="PS50127">
    <property type="entry name" value="UBC_2"/>
    <property type="match status" value="1"/>
</dbReference>
<evidence type="ECO:0000256" key="2">
    <source>
        <dbReference type="ARBA" id="ARBA00022679"/>
    </source>
</evidence>
<dbReference type="Pfam" id="PF00179">
    <property type="entry name" value="UQ_con"/>
    <property type="match status" value="1"/>
</dbReference>
<protein>
    <recommendedName>
        <fullName evidence="1">E2 ubiquitin-conjugating enzyme</fullName>
        <ecNumber evidence="1">2.3.2.23</ecNumber>
    </recommendedName>
</protein>
<evidence type="ECO:0000256" key="3">
    <source>
        <dbReference type="ARBA" id="ARBA00022741"/>
    </source>
</evidence>
<name>A0A915JWQ6_ROMCU</name>
<dbReference type="PROSITE" id="PS00183">
    <property type="entry name" value="UBC_1"/>
    <property type="match status" value="1"/>
</dbReference>
<feature type="domain" description="UBC core" evidence="8">
    <location>
        <begin position="70"/>
        <end position="220"/>
    </location>
</feature>
<evidence type="ECO:0000313" key="10">
    <source>
        <dbReference type="WBParaSite" id="nRc.2.0.1.t30513-RA"/>
    </source>
</evidence>
<dbReference type="InterPro" id="IPR016135">
    <property type="entry name" value="UBQ-conjugating_enzyme/RWD"/>
</dbReference>
<dbReference type="SMART" id="SM00212">
    <property type="entry name" value="UBCc"/>
    <property type="match status" value="1"/>
</dbReference>
<evidence type="ECO:0000313" key="9">
    <source>
        <dbReference type="Proteomes" id="UP000887565"/>
    </source>
</evidence>
<evidence type="ECO:0000256" key="7">
    <source>
        <dbReference type="RuleBase" id="RU362109"/>
    </source>
</evidence>
<dbReference type="FunFam" id="3.10.110.10:FF:000037">
    <property type="entry name" value="ubiquitin-conjugating enzyme E2 27"/>
    <property type="match status" value="1"/>
</dbReference>
<dbReference type="InterPro" id="IPR000608">
    <property type="entry name" value="UBC"/>
</dbReference>
<feature type="active site" description="Glycyl thioester intermediate" evidence="6">
    <location>
        <position position="158"/>
    </location>
</feature>
<dbReference type="GO" id="GO:0061631">
    <property type="term" value="F:ubiquitin conjugating enzyme activity"/>
    <property type="evidence" value="ECO:0007669"/>
    <property type="project" value="UniProtKB-EC"/>
</dbReference>
<keyword evidence="3 7" id="KW-0547">Nucleotide-binding</keyword>
<comment type="similarity">
    <text evidence="7">Belongs to the ubiquitin-conjugating enzyme family.</text>
</comment>
<dbReference type="InterPro" id="IPR023313">
    <property type="entry name" value="UBQ-conjugating_AS"/>
</dbReference>
<dbReference type="PANTHER" id="PTHR24068">
    <property type="entry name" value="UBIQUITIN-CONJUGATING ENZYME E2"/>
    <property type="match status" value="1"/>
</dbReference>
<dbReference type="Proteomes" id="UP000887565">
    <property type="component" value="Unplaced"/>
</dbReference>
<evidence type="ECO:0000256" key="1">
    <source>
        <dbReference type="ARBA" id="ARBA00012486"/>
    </source>
</evidence>
<organism evidence="9 10">
    <name type="scientific">Romanomermis culicivorax</name>
    <name type="common">Nematode worm</name>
    <dbReference type="NCBI Taxonomy" id="13658"/>
    <lineage>
        <taxon>Eukaryota</taxon>
        <taxon>Metazoa</taxon>
        <taxon>Ecdysozoa</taxon>
        <taxon>Nematoda</taxon>
        <taxon>Enoplea</taxon>
        <taxon>Dorylaimia</taxon>
        <taxon>Mermithida</taxon>
        <taxon>Mermithoidea</taxon>
        <taxon>Mermithidae</taxon>
        <taxon>Romanomermis</taxon>
    </lineage>
</organism>
<evidence type="ECO:0000256" key="4">
    <source>
        <dbReference type="ARBA" id="ARBA00022786"/>
    </source>
</evidence>
<dbReference type="GO" id="GO:0005524">
    <property type="term" value="F:ATP binding"/>
    <property type="evidence" value="ECO:0007669"/>
    <property type="project" value="UniProtKB-UniRule"/>
</dbReference>
<keyword evidence="2" id="KW-0808">Transferase</keyword>
<evidence type="ECO:0000259" key="8">
    <source>
        <dbReference type="PROSITE" id="PS50127"/>
    </source>
</evidence>
<accession>A0A915JWQ6</accession>